<accession>A0ABR7WXM7</accession>
<dbReference type="PROSITE" id="PS51257">
    <property type="entry name" value="PROKAR_LIPOPROTEIN"/>
    <property type="match status" value="1"/>
</dbReference>
<keyword evidence="2" id="KW-1185">Reference proteome</keyword>
<comment type="caution">
    <text evidence="1">The sequence shown here is derived from an EMBL/GenBank/DDBJ whole genome shotgun (WGS) entry which is preliminary data.</text>
</comment>
<dbReference type="EMBL" id="JACWMY010000012">
    <property type="protein sequence ID" value="MBD1366352.1"/>
    <property type="molecule type" value="Genomic_DNA"/>
</dbReference>
<protein>
    <recommendedName>
        <fullName evidence="3">Lipoprotein</fullName>
    </recommendedName>
</protein>
<sequence length="142" mass="16241">MFNLRKSILLLPSLLAVLLLTACDPGYSLYVKNQTTDTVSFSVGIDLLIYPRNQLDSARFKSHEVYNSCFTGVGYKLAPKEEFFVRPGSMVVYPSPAEKIQYIKIIRKGVCDSITDIKEVKKNLVLKKFGNPMNYRYTYLIR</sequence>
<organism evidence="1 2">
    <name type="scientific">Mucilaginibacter pankratovii</name>
    <dbReference type="NCBI Taxonomy" id="2772110"/>
    <lineage>
        <taxon>Bacteria</taxon>
        <taxon>Pseudomonadati</taxon>
        <taxon>Bacteroidota</taxon>
        <taxon>Sphingobacteriia</taxon>
        <taxon>Sphingobacteriales</taxon>
        <taxon>Sphingobacteriaceae</taxon>
        <taxon>Mucilaginibacter</taxon>
    </lineage>
</organism>
<gene>
    <name evidence="1" type="ORF">IDJ77_21240</name>
</gene>
<evidence type="ECO:0008006" key="3">
    <source>
        <dbReference type="Google" id="ProtNLM"/>
    </source>
</evidence>
<evidence type="ECO:0000313" key="2">
    <source>
        <dbReference type="Proteomes" id="UP000606600"/>
    </source>
</evidence>
<reference evidence="1 2" key="1">
    <citation type="submission" date="2020-09" db="EMBL/GenBank/DDBJ databases">
        <title>Novel species of Mucilaginibacter isolated from a glacier on the Tibetan Plateau.</title>
        <authorList>
            <person name="Liu Q."/>
            <person name="Xin Y.-H."/>
        </authorList>
    </citation>
    <scope>NUCLEOTIDE SEQUENCE [LARGE SCALE GENOMIC DNA]</scope>
    <source>
        <strain evidence="1 2">ZT4R22</strain>
    </source>
</reference>
<evidence type="ECO:0000313" key="1">
    <source>
        <dbReference type="EMBL" id="MBD1366352.1"/>
    </source>
</evidence>
<dbReference type="RefSeq" id="WP_191190998.1">
    <property type="nucleotide sequence ID" value="NZ_JACWMY010000012.1"/>
</dbReference>
<name>A0ABR7WXM7_9SPHI</name>
<proteinExistence type="predicted"/>
<dbReference type="Proteomes" id="UP000606600">
    <property type="component" value="Unassembled WGS sequence"/>
</dbReference>